<dbReference type="PANTHER" id="PTHR43802:SF1">
    <property type="entry name" value="IP11341P-RELATED"/>
    <property type="match status" value="1"/>
</dbReference>
<reference evidence="3 4" key="2">
    <citation type="journal article" date="2016" name="J. Biotechnol.">
        <title>Complete genome sequence of Arthrobacter alpinus ERGS4:06, a yellow pigmented bacterium tolerant to cold and radiations isolated from Sikkim Himalaya.</title>
        <authorList>
            <person name="Kumar R."/>
            <person name="Singh D."/>
            <person name="Swarnkar M.K."/>
            <person name="Singh A.K."/>
            <person name="Kumar S."/>
        </authorList>
    </citation>
    <scope>NUCLEOTIDE SEQUENCE [LARGE SCALE GENOMIC DNA]</scope>
    <source>
        <strain evidence="3 4">ERGS4:06</strain>
    </source>
</reference>
<dbReference type="CDD" id="cd06558">
    <property type="entry name" value="crotonase-like"/>
    <property type="match status" value="1"/>
</dbReference>
<gene>
    <name evidence="3" type="ORF">AS189_18025</name>
</gene>
<evidence type="ECO:0008006" key="5">
    <source>
        <dbReference type="Google" id="ProtNLM"/>
    </source>
</evidence>
<dbReference type="RefSeq" id="WP_062292064.1">
    <property type="nucleotide sequence ID" value="NZ_CP013200.1"/>
</dbReference>
<dbReference type="GO" id="GO:0003824">
    <property type="term" value="F:catalytic activity"/>
    <property type="evidence" value="ECO:0007669"/>
    <property type="project" value="UniProtKB-ARBA"/>
</dbReference>
<dbReference type="AlphaFoldDB" id="A0A0S2M2M8"/>
<feature type="region of interest" description="Disordered" evidence="2">
    <location>
        <begin position="1"/>
        <end position="36"/>
    </location>
</feature>
<name>A0A0S2M2M8_9MICC</name>
<dbReference type="SUPFAM" id="SSF52096">
    <property type="entry name" value="ClpP/crotonase"/>
    <property type="match status" value="1"/>
</dbReference>
<organism evidence="3 4">
    <name type="scientific">Arthrobacter alpinus</name>
    <dbReference type="NCBI Taxonomy" id="656366"/>
    <lineage>
        <taxon>Bacteria</taxon>
        <taxon>Bacillati</taxon>
        <taxon>Actinomycetota</taxon>
        <taxon>Actinomycetes</taxon>
        <taxon>Micrococcales</taxon>
        <taxon>Micrococcaceae</taxon>
        <taxon>Arthrobacter</taxon>
    </lineage>
</organism>
<reference evidence="4" key="1">
    <citation type="submission" date="2015-11" db="EMBL/GenBank/DDBJ databases">
        <authorList>
            <person name="Kumar R."/>
            <person name="Singh D."/>
            <person name="Swarnkar M.K."/>
            <person name="Singh A.K."/>
            <person name="Kumar S."/>
        </authorList>
    </citation>
    <scope>NUCLEOTIDE SEQUENCE [LARGE SCALE GENOMIC DNA]</scope>
    <source>
        <strain evidence="4">ERGS4:06</strain>
    </source>
</reference>
<dbReference type="InterPro" id="IPR014748">
    <property type="entry name" value="Enoyl-CoA_hydra_C"/>
</dbReference>
<dbReference type="InterPro" id="IPR029045">
    <property type="entry name" value="ClpP/crotonase-like_dom_sf"/>
</dbReference>
<dbReference type="Proteomes" id="UP000059574">
    <property type="component" value="Chromosome"/>
</dbReference>
<sequence>MSANTSNTAESDSEGGHKGAPGSASGRSAPERSGEKAGMLRIEHSGPVAMLIMDNPSMRNAITQDMWQQFEDRLAQLEADDSVKVVVVRGAGDHFSAGADIASVQKILHDPATGQSSGGDITVAESALANFRKPTIAAIDGYCVGGAWQIAGACDVRLASSRAVYGITPAKIGIVYPLSGIKRLVELAGPATAKYLLLSGDLVDAHEALRLGLATKVLSIETLWDEVHAFALHLAARSQFSAQGHKALVNALSSGASATEVEQLSAYWQGQMAISDDAAIGVAAFLAKETPEFTWLRPRED</sequence>
<evidence type="ECO:0000313" key="3">
    <source>
        <dbReference type="EMBL" id="ALO68035.1"/>
    </source>
</evidence>
<dbReference type="OrthoDB" id="4608673at2"/>
<proteinExistence type="inferred from homology"/>
<dbReference type="PANTHER" id="PTHR43802">
    <property type="entry name" value="ENOYL-COA HYDRATASE"/>
    <property type="match status" value="1"/>
</dbReference>
<dbReference type="Pfam" id="PF00378">
    <property type="entry name" value="ECH_1"/>
    <property type="match status" value="1"/>
</dbReference>
<dbReference type="Gene3D" id="1.10.12.10">
    <property type="entry name" value="Lyase 2-enoyl-coa Hydratase, Chain A, domain 2"/>
    <property type="match status" value="1"/>
</dbReference>
<dbReference type="Gene3D" id="3.90.226.10">
    <property type="entry name" value="2-enoyl-CoA Hydratase, Chain A, domain 1"/>
    <property type="match status" value="1"/>
</dbReference>
<comment type="similarity">
    <text evidence="1">Belongs to the enoyl-CoA hydratase/isomerase family.</text>
</comment>
<dbReference type="InterPro" id="IPR001753">
    <property type="entry name" value="Enoyl-CoA_hydra/iso"/>
</dbReference>
<evidence type="ECO:0000313" key="4">
    <source>
        <dbReference type="Proteomes" id="UP000059574"/>
    </source>
</evidence>
<accession>A0A0S2M2M8</accession>
<evidence type="ECO:0000256" key="2">
    <source>
        <dbReference type="SAM" id="MobiDB-lite"/>
    </source>
</evidence>
<protein>
    <recommendedName>
        <fullName evidence="5">Enoyl-CoA hydratase</fullName>
    </recommendedName>
</protein>
<evidence type="ECO:0000256" key="1">
    <source>
        <dbReference type="ARBA" id="ARBA00005254"/>
    </source>
</evidence>
<feature type="compositionally biased region" description="Polar residues" evidence="2">
    <location>
        <begin position="1"/>
        <end position="10"/>
    </location>
</feature>
<dbReference type="EMBL" id="CP013200">
    <property type="protein sequence ID" value="ALO68035.1"/>
    <property type="molecule type" value="Genomic_DNA"/>
</dbReference>